<dbReference type="PIRSF" id="PIRSF021308">
    <property type="entry name" value="UCP021308"/>
    <property type="match status" value="1"/>
</dbReference>
<comment type="caution">
    <text evidence="2">The sequence shown here is derived from an EMBL/GenBank/DDBJ whole genome shotgun (WGS) entry which is preliminary data.</text>
</comment>
<feature type="domain" description="YdhG-like" evidence="1">
    <location>
        <begin position="23"/>
        <end position="117"/>
    </location>
</feature>
<organism evidence="2 3">
    <name type="scientific">Paenibacillus campinasensis</name>
    <dbReference type="NCBI Taxonomy" id="66347"/>
    <lineage>
        <taxon>Bacteria</taxon>
        <taxon>Bacillati</taxon>
        <taxon>Bacillota</taxon>
        <taxon>Bacilli</taxon>
        <taxon>Bacillales</taxon>
        <taxon>Paenibacillaceae</taxon>
        <taxon>Paenibacillus</taxon>
    </lineage>
</organism>
<accession>A0A268F1Y7</accession>
<reference evidence="2 3" key="1">
    <citation type="submission" date="2017-07" db="EMBL/GenBank/DDBJ databases">
        <title>Isolation and whole genome analysis of endospore-forming bacteria from heroin.</title>
        <authorList>
            <person name="Kalinowski J."/>
            <person name="Ahrens B."/>
            <person name="Al-Dilaimi A."/>
            <person name="Winkler A."/>
            <person name="Wibberg D."/>
            <person name="Schleenbecker U."/>
            <person name="Ruckert C."/>
            <person name="Wolfel R."/>
            <person name="Grass G."/>
        </authorList>
    </citation>
    <scope>NUCLEOTIDE SEQUENCE [LARGE SCALE GENOMIC DNA]</scope>
    <source>
        <strain evidence="2 3">7537-G1</strain>
    </source>
</reference>
<dbReference type="Pfam" id="PF13376">
    <property type="entry name" value="OmdA"/>
    <property type="match status" value="1"/>
</dbReference>
<proteinExistence type="predicted"/>
<dbReference type="EMBL" id="NPBY01000012">
    <property type="protein sequence ID" value="PAD79396.1"/>
    <property type="molecule type" value="Genomic_DNA"/>
</dbReference>
<dbReference type="OrthoDB" id="214150at2"/>
<dbReference type="RefSeq" id="WP_095263715.1">
    <property type="nucleotide sequence ID" value="NZ_NPBY01000012.1"/>
</dbReference>
<name>A0A268F1Y7_9BACL</name>
<protein>
    <recommendedName>
        <fullName evidence="1">YdhG-like domain-containing protein</fullName>
    </recommendedName>
</protein>
<gene>
    <name evidence="2" type="ORF">CHH67_04100</name>
</gene>
<evidence type="ECO:0000259" key="1">
    <source>
        <dbReference type="Pfam" id="PF08818"/>
    </source>
</evidence>
<dbReference type="Proteomes" id="UP000215596">
    <property type="component" value="Unassembled WGS sequence"/>
</dbReference>
<dbReference type="InterPro" id="IPR014922">
    <property type="entry name" value="YdhG-like"/>
</dbReference>
<dbReference type="SUPFAM" id="SSF159888">
    <property type="entry name" value="YdhG-like"/>
    <property type="match status" value="1"/>
</dbReference>
<dbReference type="Pfam" id="PF08818">
    <property type="entry name" value="DUF1801"/>
    <property type="match status" value="1"/>
</dbReference>
<evidence type="ECO:0000313" key="3">
    <source>
        <dbReference type="Proteomes" id="UP000215596"/>
    </source>
</evidence>
<evidence type="ECO:0000313" key="2">
    <source>
        <dbReference type="EMBL" id="PAD79396.1"/>
    </source>
</evidence>
<dbReference type="Gene3D" id="3.90.1150.200">
    <property type="match status" value="1"/>
</dbReference>
<dbReference type="InterPro" id="IPR016786">
    <property type="entry name" value="YdeI_bac"/>
</dbReference>
<dbReference type="AlphaFoldDB" id="A0A268F1Y7"/>
<sequence>MTYHEANPKVDEFLGKADKWIFEMEKLRMILLDCPLDEELKWGKPCYTSQGKNICIIQPFKAYVALMFFKGALLPDPHGVLIQMTENVQAARQIRFTGVQEITEAEEMLKAFVHAALEVEKAGTAVPAAKDKPLVIPEELQQKFADMPALQTAFEALTPGRQRAYVLYFNGAKQAKTRVSRIEKYVPHILDGKGMNDN</sequence>